<comment type="domain">
    <text evidence="5">The Q motif is unique to and characteristic of the DEAD box family of RNA helicases and controls ATP binding and hydrolysis.</text>
</comment>
<evidence type="ECO:0000313" key="8">
    <source>
        <dbReference type="Proteomes" id="UP000669903"/>
    </source>
</evidence>
<comment type="similarity">
    <text evidence="5">Belongs to the DEAD box helicase family.</text>
</comment>
<dbReference type="GO" id="GO:0005524">
    <property type="term" value="F:ATP binding"/>
    <property type="evidence" value="ECO:0007669"/>
    <property type="project" value="UniProtKB-UniRule"/>
</dbReference>
<dbReference type="Gene3D" id="3.40.50.300">
    <property type="entry name" value="P-loop containing nucleotide triphosphate hydrolases"/>
    <property type="match status" value="2"/>
</dbReference>
<evidence type="ECO:0000256" key="5">
    <source>
        <dbReference type="RuleBase" id="RU365068"/>
    </source>
</evidence>
<feature type="domain" description="Helicase C-terminal" evidence="6">
    <location>
        <begin position="138"/>
        <end position="212"/>
    </location>
</feature>
<name>A0A836K055_9HYME</name>
<dbReference type="GO" id="GO:0003723">
    <property type="term" value="F:RNA binding"/>
    <property type="evidence" value="ECO:0007669"/>
    <property type="project" value="UniProtKB-UniRule"/>
</dbReference>
<comment type="catalytic activity">
    <reaction evidence="5">
        <text>ATP + H2O = ADP + phosphate + H(+)</text>
        <dbReference type="Rhea" id="RHEA:13065"/>
        <dbReference type="ChEBI" id="CHEBI:15377"/>
        <dbReference type="ChEBI" id="CHEBI:15378"/>
        <dbReference type="ChEBI" id="CHEBI:30616"/>
        <dbReference type="ChEBI" id="CHEBI:43474"/>
        <dbReference type="ChEBI" id="CHEBI:456216"/>
        <dbReference type="EC" id="3.6.4.13"/>
    </reaction>
</comment>
<dbReference type="InterPro" id="IPR011545">
    <property type="entry name" value="DEAD/DEAH_box_helicase_dom"/>
</dbReference>
<dbReference type="Pfam" id="PF00270">
    <property type="entry name" value="DEAD"/>
    <property type="match status" value="1"/>
</dbReference>
<feature type="non-terminal residue" evidence="7">
    <location>
        <position position="212"/>
    </location>
</feature>
<evidence type="ECO:0000256" key="4">
    <source>
        <dbReference type="ARBA" id="ARBA00022884"/>
    </source>
</evidence>
<keyword evidence="4 5" id="KW-0694">RNA-binding</keyword>
<evidence type="ECO:0000256" key="1">
    <source>
        <dbReference type="ARBA" id="ARBA00022741"/>
    </source>
</evidence>
<protein>
    <recommendedName>
        <fullName evidence="5">ATP-dependent RNA helicase</fullName>
        <ecNumber evidence="5">3.6.4.13</ecNumber>
    </recommendedName>
</protein>
<evidence type="ECO:0000256" key="3">
    <source>
        <dbReference type="ARBA" id="ARBA00022840"/>
    </source>
</evidence>
<keyword evidence="8" id="KW-1185">Reference proteome</keyword>
<gene>
    <name evidence="7" type="primary">Has1</name>
    <name evidence="7" type="ORF">G6Z76_0012287</name>
</gene>
<dbReference type="GO" id="GO:0003724">
    <property type="term" value="F:RNA helicase activity"/>
    <property type="evidence" value="ECO:0007669"/>
    <property type="project" value="UniProtKB-EC"/>
</dbReference>
<dbReference type="GO" id="GO:0016787">
    <property type="term" value="F:hydrolase activity"/>
    <property type="evidence" value="ECO:0007669"/>
    <property type="project" value="UniProtKB-KW"/>
</dbReference>
<dbReference type="InterPro" id="IPR027417">
    <property type="entry name" value="P-loop_NTPase"/>
</dbReference>
<comment type="caution">
    <text evidence="7">The sequence shown here is derived from an EMBL/GenBank/DDBJ whole genome shotgun (WGS) entry which is preliminary data.</text>
</comment>
<organism evidence="7 8">
    <name type="scientific">Acromyrmex charruanus</name>
    <dbReference type="NCBI Taxonomy" id="2715315"/>
    <lineage>
        <taxon>Eukaryota</taxon>
        <taxon>Metazoa</taxon>
        <taxon>Ecdysozoa</taxon>
        <taxon>Arthropoda</taxon>
        <taxon>Hexapoda</taxon>
        <taxon>Insecta</taxon>
        <taxon>Pterygota</taxon>
        <taxon>Neoptera</taxon>
        <taxon>Endopterygota</taxon>
        <taxon>Hymenoptera</taxon>
        <taxon>Apocrita</taxon>
        <taxon>Aculeata</taxon>
        <taxon>Formicoidea</taxon>
        <taxon>Formicidae</taxon>
        <taxon>Myrmicinae</taxon>
        <taxon>Acromyrmex</taxon>
    </lineage>
</organism>
<evidence type="ECO:0000256" key="2">
    <source>
        <dbReference type="ARBA" id="ARBA00022801"/>
    </source>
</evidence>
<reference evidence="7" key="1">
    <citation type="submission" date="2020-03" db="EMBL/GenBank/DDBJ databases">
        <title>Relaxed selection underlies rapid genomic changes in the transitions from sociality to social parasitism in ants.</title>
        <authorList>
            <person name="Bi X."/>
        </authorList>
    </citation>
    <scope>NUCLEOTIDE SEQUENCE</scope>
    <source>
        <strain evidence="7">BGI-DK2014a</strain>
        <tissue evidence="7">Whole body</tissue>
    </source>
</reference>
<feature type="non-terminal residue" evidence="7">
    <location>
        <position position="1"/>
    </location>
</feature>
<dbReference type="PROSITE" id="PS51194">
    <property type="entry name" value="HELICASE_CTER"/>
    <property type="match status" value="1"/>
</dbReference>
<keyword evidence="5 7" id="KW-0347">Helicase</keyword>
<dbReference type="EMBL" id="JAANIC010004487">
    <property type="protein sequence ID" value="KAG5334469.1"/>
    <property type="molecule type" value="Genomic_DNA"/>
</dbReference>
<dbReference type="SUPFAM" id="SSF52540">
    <property type="entry name" value="P-loop containing nucleoside triphosphate hydrolases"/>
    <property type="match status" value="1"/>
</dbReference>
<comment type="function">
    <text evidence="5">RNA helicase.</text>
</comment>
<dbReference type="EC" id="3.6.4.13" evidence="5"/>
<evidence type="ECO:0000259" key="6">
    <source>
        <dbReference type="PROSITE" id="PS51194"/>
    </source>
</evidence>
<keyword evidence="3 5" id="KW-0067">ATP-binding</keyword>
<dbReference type="Pfam" id="PF00271">
    <property type="entry name" value="Helicase_C"/>
    <property type="match status" value="1"/>
</dbReference>
<keyword evidence="1 5" id="KW-0547">Nucleotide-binding</keyword>
<proteinExistence type="inferred from homology"/>
<dbReference type="AlphaFoldDB" id="A0A836K055"/>
<dbReference type="PANTHER" id="PTHR24031">
    <property type="entry name" value="RNA HELICASE"/>
    <property type="match status" value="1"/>
</dbReference>
<keyword evidence="2 5" id="KW-0378">Hydrolase</keyword>
<dbReference type="InterPro" id="IPR001650">
    <property type="entry name" value="Helicase_C-like"/>
</dbReference>
<evidence type="ECO:0000313" key="7">
    <source>
        <dbReference type="EMBL" id="KAG5334469.1"/>
    </source>
</evidence>
<accession>A0A836K055</accession>
<dbReference type="Proteomes" id="UP000669903">
    <property type="component" value="Unassembled WGS sequence"/>
</dbReference>
<sequence length="212" mass="24437">LAPDTTVGFEMMNDKSCLILSQTMKNMNFIYMTEIQALVLPLLEGRDLVGAAKTESDKTLAFLIPAVELIYKWKFMPYNVCKLELSMQTFGVLEDLMKYHYHTYSLLLDGANRQTEAHTLEPIYVEVDDDKEMTTMEGLQQDYIACKKVMVFFNSCMSVKYYHELLNYIDLPAMNVHSKQKQTKRITTFHQFCNAFSGILLCTNMAARDLDT</sequence>